<protein>
    <submittedName>
        <fullName evidence="4">IS3 family transposase</fullName>
    </submittedName>
</protein>
<dbReference type="Gene3D" id="3.30.420.10">
    <property type="entry name" value="Ribonuclease H-like superfamily/Ribonuclease H"/>
    <property type="match status" value="1"/>
</dbReference>
<evidence type="ECO:0000313" key="4">
    <source>
        <dbReference type="EMBL" id="MBD8010677.1"/>
    </source>
</evidence>
<dbReference type="SUPFAM" id="SSF53098">
    <property type="entry name" value="Ribonuclease H-like"/>
    <property type="match status" value="1"/>
</dbReference>
<evidence type="ECO:0000256" key="1">
    <source>
        <dbReference type="ARBA" id="ARBA00009964"/>
    </source>
</evidence>
<accession>A0ABR8W0Z5</accession>
<dbReference type="Pfam" id="PF00665">
    <property type="entry name" value="rve"/>
    <property type="match status" value="1"/>
</dbReference>
<dbReference type="Pfam" id="PF13333">
    <property type="entry name" value="rve_2"/>
    <property type="match status" value="1"/>
</dbReference>
<dbReference type="Pfam" id="PF01527">
    <property type="entry name" value="HTH_Tnp_1"/>
    <property type="match status" value="1"/>
</dbReference>
<dbReference type="PROSITE" id="PS50994">
    <property type="entry name" value="INTEGRASE"/>
    <property type="match status" value="1"/>
</dbReference>
<keyword evidence="2" id="KW-0175">Coiled coil</keyword>
<organism evidence="4 5">
    <name type="scientific">Acinetobacter pecorum</name>
    <dbReference type="NCBI Taxonomy" id="2762215"/>
    <lineage>
        <taxon>Bacteria</taxon>
        <taxon>Pseudomonadati</taxon>
        <taxon>Pseudomonadota</taxon>
        <taxon>Gammaproteobacteria</taxon>
        <taxon>Moraxellales</taxon>
        <taxon>Moraxellaceae</taxon>
        <taxon>Acinetobacter</taxon>
    </lineage>
</organism>
<dbReference type="PANTHER" id="PTHR46889:SF4">
    <property type="entry name" value="TRANSPOSASE INSO FOR INSERTION SEQUENCE ELEMENT IS911B-RELATED"/>
    <property type="match status" value="1"/>
</dbReference>
<dbReference type="Pfam" id="PF13276">
    <property type="entry name" value="HTH_21"/>
    <property type="match status" value="1"/>
</dbReference>
<dbReference type="SUPFAM" id="SSF46689">
    <property type="entry name" value="Homeodomain-like"/>
    <property type="match status" value="1"/>
</dbReference>
<feature type="domain" description="Integrase catalytic" evidence="3">
    <location>
        <begin position="216"/>
        <end position="379"/>
    </location>
</feature>
<sequence length="379" mass="44366">MSGQRYTPEFKDEAIKLITERGYSVTDVAERLGVSQHSIYKWLKAIQPLRNNPDEHELLEAKKEILRLKSQLRQTEEERDILKKAAKVLCKSARVKYQFILEYSNQFKIKTMCRVLKLARAGYYAWLHEPESGRTIEDKRLLQLIRSSYDASYGIYGYRRITLDLKELGEGCGPNRVLKIMKNNGIAAVRGYKKHKSYGRGRPQIVPPNHLNREFVVNTPNTSWVTDITYIRTWQGWLYLAVVLDLYSRKVIGWSMKPTLAKDIVLDALLMAVWRRRPDEPVIIHSDQGSQYSSGDWQKFCQKHNLIPSMSRRGNCWDNAVAESFFSSLKKERIKKRIYKTREMARADVFDYIEMFYNRIRRHSHLDGMSPEAFETASK</sequence>
<gene>
    <name evidence="4" type="ORF">H9629_15280</name>
</gene>
<proteinExistence type="inferred from homology"/>
<dbReference type="InterPro" id="IPR002514">
    <property type="entry name" value="Transposase_8"/>
</dbReference>
<feature type="coiled-coil region" evidence="2">
    <location>
        <begin position="58"/>
        <end position="85"/>
    </location>
</feature>
<dbReference type="InterPro" id="IPR036397">
    <property type="entry name" value="RNaseH_sf"/>
</dbReference>
<dbReference type="InterPro" id="IPR050900">
    <property type="entry name" value="Transposase_IS3/IS150/IS904"/>
</dbReference>
<comment type="similarity">
    <text evidence="1">Belongs to the transposase 8 family.</text>
</comment>
<evidence type="ECO:0000259" key="3">
    <source>
        <dbReference type="PROSITE" id="PS50994"/>
    </source>
</evidence>
<dbReference type="Proteomes" id="UP000621930">
    <property type="component" value="Unassembled WGS sequence"/>
</dbReference>
<dbReference type="RefSeq" id="WP_141667081.1">
    <property type="nucleotide sequence ID" value="NZ_JACSPT010000045.1"/>
</dbReference>
<dbReference type="InterPro" id="IPR048020">
    <property type="entry name" value="Transpos_IS3"/>
</dbReference>
<dbReference type="InterPro" id="IPR012337">
    <property type="entry name" value="RNaseH-like_sf"/>
</dbReference>
<reference evidence="4 5" key="1">
    <citation type="submission" date="2020-08" db="EMBL/GenBank/DDBJ databases">
        <title>A Genomic Blueprint of the Chicken Gut Microbiome.</title>
        <authorList>
            <person name="Gilroy R."/>
            <person name="Ravi A."/>
            <person name="Getino M."/>
            <person name="Pursley I."/>
            <person name="Horton D.L."/>
            <person name="Alikhan N.-F."/>
            <person name="Baker D."/>
            <person name="Gharbi K."/>
            <person name="Hall N."/>
            <person name="Watson M."/>
            <person name="Adriaenssens E.M."/>
            <person name="Foster-Nyarko E."/>
            <person name="Jarju S."/>
            <person name="Secka A."/>
            <person name="Antonio M."/>
            <person name="Oren A."/>
            <person name="Chaudhuri R."/>
            <person name="La Ragione R.M."/>
            <person name="Hildebrand F."/>
            <person name="Pallen M.J."/>
        </authorList>
    </citation>
    <scope>NUCLEOTIDE SEQUENCE [LARGE SCALE GENOMIC DNA]</scope>
    <source>
        <strain evidence="4 5">Sa1BUA6</strain>
    </source>
</reference>
<name>A0ABR8W0Z5_9GAMM</name>
<dbReference type="InterPro" id="IPR009057">
    <property type="entry name" value="Homeodomain-like_sf"/>
</dbReference>
<dbReference type="InterPro" id="IPR025948">
    <property type="entry name" value="HTH-like_dom"/>
</dbReference>
<dbReference type="Gene3D" id="1.10.10.60">
    <property type="entry name" value="Homeodomain-like"/>
    <property type="match status" value="1"/>
</dbReference>
<dbReference type="InterPro" id="IPR001584">
    <property type="entry name" value="Integrase_cat-core"/>
</dbReference>
<dbReference type="NCBIfam" id="NF033516">
    <property type="entry name" value="transpos_IS3"/>
    <property type="match status" value="1"/>
</dbReference>
<keyword evidence="5" id="KW-1185">Reference proteome</keyword>
<evidence type="ECO:0000313" key="5">
    <source>
        <dbReference type="Proteomes" id="UP000621930"/>
    </source>
</evidence>
<evidence type="ECO:0000256" key="2">
    <source>
        <dbReference type="SAM" id="Coils"/>
    </source>
</evidence>
<comment type="caution">
    <text evidence="4">The sequence shown here is derived from an EMBL/GenBank/DDBJ whole genome shotgun (WGS) entry which is preliminary data.</text>
</comment>
<dbReference type="PANTHER" id="PTHR46889">
    <property type="entry name" value="TRANSPOSASE INSF FOR INSERTION SEQUENCE IS3B-RELATED"/>
    <property type="match status" value="1"/>
</dbReference>
<dbReference type="EMBL" id="JACSPT010000045">
    <property type="protein sequence ID" value="MBD8010677.1"/>
    <property type="molecule type" value="Genomic_DNA"/>
</dbReference>